<proteinExistence type="predicted"/>
<reference evidence="1" key="1">
    <citation type="submission" date="2014-11" db="EMBL/GenBank/DDBJ databases">
        <authorList>
            <person name="Amaro Gonzalez C."/>
        </authorList>
    </citation>
    <scope>NUCLEOTIDE SEQUENCE</scope>
</reference>
<dbReference type="EMBL" id="GBXM01081326">
    <property type="protein sequence ID" value="JAH27251.1"/>
    <property type="molecule type" value="Transcribed_RNA"/>
</dbReference>
<reference evidence="1" key="2">
    <citation type="journal article" date="2015" name="Fish Shellfish Immunol.">
        <title>Early steps in the European eel (Anguilla anguilla)-Vibrio vulnificus interaction in the gills: Role of the RtxA13 toxin.</title>
        <authorList>
            <person name="Callol A."/>
            <person name="Pajuelo D."/>
            <person name="Ebbesson L."/>
            <person name="Teles M."/>
            <person name="MacKenzie S."/>
            <person name="Amaro C."/>
        </authorList>
    </citation>
    <scope>NUCLEOTIDE SEQUENCE</scope>
</reference>
<organism evidence="1">
    <name type="scientific">Anguilla anguilla</name>
    <name type="common">European freshwater eel</name>
    <name type="synonym">Muraena anguilla</name>
    <dbReference type="NCBI Taxonomy" id="7936"/>
    <lineage>
        <taxon>Eukaryota</taxon>
        <taxon>Metazoa</taxon>
        <taxon>Chordata</taxon>
        <taxon>Craniata</taxon>
        <taxon>Vertebrata</taxon>
        <taxon>Euteleostomi</taxon>
        <taxon>Actinopterygii</taxon>
        <taxon>Neopterygii</taxon>
        <taxon>Teleostei</taxon>
        <taxon>Anguilliformes</taxon>
        <taxon>Anguillidae</taxon>
        <taxon>Anguilla</taxon>
    </lineage>
</organism>
<evidence type="ECO:0000313" key="1">
    <source>
        <dbReference type="EMBL" id="JAH27251.1"/>
    </source>
</evidence>
<accession>A0A0E9RDQ3</accession>
<name>A0A0E9RDQ3_ANGAN</name>
<sequence length="33" mass="3848">MKKQFTHSSDISINNPRSLQHFYGEIVLECIIV</sequence>
<dbReference type="AlphaFoldDB" id="A0A0E9RDQ3"/>
<protein>
    <submittedName>
        <fullName evidence="1">Uncharacterized protein</fullName>
    </submittedName>
</protein>